<evidence type="ECO:0000256" key="6">
    <source>
        <dbReference type="ARBA" id="ARBA00022792"/>
    </source>
</evidence>
<evidence type="ECO:0000256" key="7">
    <source>
        <dbReference type="ARBA" id="ARBA00023065"/>
    </source>
</evidence>
<name>A0A8B8F2A1_9HEMI</name>
<keyword evidence="4 11" id="KW-0138">CF(0)</keyword>
<protein>
    <recommendedName>
        <fullName evidence="11">ATP synthase F(0) complex subunit e, mitochondrial</fullName>
    </recommendedName>
</protein>
<dbReference type="AlphaFoldDB" id="A0A8B8F2A1"/>
<keyword evidence="8 11" id="KW-0496">Mitochondrion</keyword>
<evidence type="ECO:0000256" key="1">
    <source>
        <dbReference type="ARBA" id="ARBA00004273"/>
    </source>
</evidence>
<accession>A0A8B8F2A1</accession>
<dbReference type="InterPro" id="IPR008386">
    <property type="entry name" value="ATP_synth_F0_esu_mt"/>
</dbReference>
<proteinExistence type="inferred from homology"/>
<comment type="subcellular location">
    <subcellularLocation>
        <location evidence="1 11">Mitochondrion inner membrane</location>
    </subcellularLocation>
</comment>
<sequence length="131" mass="14686">MVRQFLCPVNVSPLIRLSRWCMLIAGIGFGVYRHNALQQFEDERRRKSRLNEQNIVGLEFEDTADDGENGPSSYNPTGSPDSQSPDQTEPTEHPVYGPNESPELPPPSLMGRSTTLPPSDMPDSRNLYQLV</sequence>
<dbReference type="GO" id="GO:0045259">
    <property type="term" value="C:proton-transporting ATP synthase complex"/>
    <property type="evidence" value="ECO:0007669"/>
    <property type="project" value="UniProtKB-UniRule"/>
</dbReference>
<keyword evidence="6 11" id="KW-0999">Mitochondrion inner membrane</keyword>
<keyword evidence="9" id="KW-0472">Membrane</keyword>
<organism evidence="13 14">
    <name type="scientific">Sipha flava</name>
    <name type="common">yellow sugarcane aphid</name>
    <dbReference type="NCBI Taxonomy" id="143950"/>
    <lineage>
        <taxon>Eukaryota</taxon>
        <taxon>Metazoa</taxon>
        <taxon>Ecdysozoa</taxon>
        <taxon>Arthropoda</taxon>
        <taxon>Hexapoda</taxon>
        <taxon>Insecta</taxon>
        <taxon>Pterygota</taxon>
        <taxon>Neoptera</taxon>
        <taxon>Paraneoptera</taxon>
        <taxon>Hemiptera</taxon>
        <taxon>Sternorrhyncha</taxon>
        <taxon>Aphidomorpha</taxon>
        <taxon>Aphidoidea</taxon>
        <taxon>Aphididae</taxon>
        <taxon>Sipha</taxon>
    </lineage>
</organism>
<dbReference type="GO" id="GO:0015986">
    <property type="term" value="P:proton motive force-driven ATP synthesis"/>
    <property type="evidence" value="ECO:0007669"/>
    <property type="project" value="InterPro"/>
</dbReference>
<evidence type="ECO:0000313" key="13">
    <source>
        <dbReference type="Proteomes" id="UP000694846"/>
    </source>
</evidence>
<comment type="similarity">
    <text evidence="2 11">Belongs to the ATPase e subunit family.</text>
</comment>
<dbReference type="GO" id="GO:0015078">
    <property type="term" value="F:proton transmembrane transporter activity"/>
    <property type="evidence" value="ECO:0007669"/>
    <property type="project" value="InterPro"/>
</dbReference>
<evidence type="ECO:0000256" key="10">
    <source>
        <dbReference type="ARBA" id="ARBA00023310"/>
    </source>
</evidence>
<dbReference type="GO" id="GO:0005743">
    <property type="term" value="C:mitochondrial inner membrane"/>
    <property type="evidence" value="ECO:0007669"/>
    <property type="project" value="UniProtKB-SubCell"/>
</dbReference>
<feature type="compositionally biased region" description="Polar residues" evidence="12">
    <location>
        <begin position="70"/>
        <end position="88"/>
    </location>
</feature>
<comment type="function">
    <text evidence="11">Subunit e, of the mitochondrial membrane ATP synthase complex (F(1)F(0) ATP synthase or Complex V) that produces ATP from ADP in the presence of a proton gradient across the membrane which is generated by electron transport complexes of the respiratory chain. ATP synthase complex consist of a soluble F(1) head domain - the catalytic core - and a membrane F(1) domain - the membrane proton channel. These two domains are linked by a central stalk rotating inside the F(1) region and a stationary peripheral stalk. During catalysis, ATP synthesis in the catalytic domain of F(1) is coupled via a rotary mechanism of the central stalk subunits to proton translocation. In vivo, can only synthesize ATP although its ATP hydrolase activity can be activated artificially in vitro. Part of the complex F(0) domain.</text>
</comment>
<feature type="region of interest" description="Disordered" evidence="12">
    <location>
        <begin position="45"/>
        <end position="131"/>
    </location>
</feature>
<reference evidence="14" key="1">
    <citation type="submission" date="2025-08" db="UniProtKB">
        <authorList>
            <consortium name="RefSeq"/>
        </authorList>
    </citation>
    <scope>IDENTIFICATION</scope>
    <source>
        <tissue evidence="14">Whole body</tissue>
    </source>
</reference>
<keyword evidence="3 11" id="KW-0813">Transport</keyword>
<evidence type="ECO:0000256" key="4">
    <source>
        <dbReference type="ARBA" id="ARBA00022547"/>
    </source>
</evidence>
<dbReference type="RefSeq" id="XP_025404803.1">
    <property type="nucleotide sequence ID" value="XM_025549018.1"/>
</dbReference>
<evidence type="ECO:0000256" key="3">
    <source>
        <dbReference type="ARBA" id="ARBA00022448"/>
    </source>
</evidence>
<dbReference type="Pfam" id="PF05680">
    <property type="entry name" value="ATP-synt_E"/>
    <property type="match status" value="1"/>
</dbReference>
<evidence type="ECO:0000313" key="14">
    <source>
        <dbReference type="RefSeq" id="XP_025404803.1"/>
    </source>
</evidence>
<dbReference type="GeneID" id="112679276"/>
<keyword evidence="7 11" id="KW-0406">Ion transport</keyword>
<comment type="subunit">
    <text evidence="11">F-type ATPases have 2 components, CF(1) - the catalytic core - and CF(0) - the membrane proton channel. CF(1) and CF(0) have multiple subunits.</text>
</comment>
<keyword evidence="13" id="KW-1185">Reference proteome</keyword>
<gene>
    <name evidence="14" type="primary">LOC112679276</name>
</gene>
<dbReference type="Proteomes" id="UP000694846">
    <property type="component" value="Unplaced"/>
</dbReference>
<evidence type="ECO:0000256" key="11">
    <source>
        <dbReference type="RuleBase" id="RU367005"/>
    </source>
</evidence>
<evidence type="ECO:0000256" key="2">
    <source>
        <dbReference type="ARBA" id="ARBA00007333"/>
    </source>
</evidence>
<keyword evidence="5 11" id="KW-0375">Hydrogen ion transport</keyword>
<evidence type="ECO:0000256" key="12">
    <source>
        <dbReference type="SAM" id="MobiDB-lite"/>
    </source>
</evidence>
<evidence type="ECO:0000256" key="8">
    <source>
        <dbReference type="ARBA" id="ARBA00023128"/>
    </source>
</evidence>
<evidence type="ECO:0000256" key="5">
    <source>
        <dbReference type="ARBA" id="ARBA00022781"/>
    </source>
</evidence>
<evidence type="ECO:0000256" key="9">
    <source>
        <dbReference type="ARBA" id="ARBA00023136"/>
    </source>
</evidence>
<feature type="compositionally biased region" description="Acidic residues" evidence="12">
    <location>
        <begin position="59"/>
        <end position="68"/>
    </location>
</feature>
<keyword evidence="10 11" id="KW-0066">ATP synthesis</keyword>